<gene>
    <name evidence="1" type="ORF">D4A92_22200</name>
</gene>
<keyword evidence="1" id="KW-0614">Plasmid</keyword>
<evidence type="ECO:0000313" key="2">
    <source>
        <dbReference type="Proteomes" id="UP000596351"/>
    </source>
</evidence>
<evidence type="ECO:0000313" key="1">
    <source>
        <dbReference type="EMBL" id="QRF54250.1"/>
    </source>
</evidence>
<keyword evidence="2" id="KW-1185">Reference proteome</keyword>
<protein>
    <submittedName>
        <fullName evidence="1">Uncharacterized protein</fullName>
    </submittedName>
</protein>
<dbReference type="EMBL" id="CP032406">
    <property type="protein sequence ID" value="QRF54250.1"/>
    <property type="molecule type" value="Genomic_DNA"/>
</dbReference>
<accession>A0ABX7F378</accession>
<geneLocation type="plasmid" evidence="1 2">
    <name>p1</name>
</geneLocation>
<sequence>MFDLLAGCLFIPDAIPAVAYLGQCRRLEADQVCHLHRKPRGCIDDTGEQIGILQCLGRRPFFVLISQPAKGCQSRSERTPAICNPREPDRVALLRRCCLETSVIRRPRDDDAPDPFQNLFALRKWQAAEVVGKMPGKPAPLRRADVLHIVAI</sequence>
<reference evidence="1 2" key="1">
    <citation type="submission" date="2018-09" db="EMBL/GenBank/DDBJ databases">
        <title>Rhizobium sp. MAE2-X.</title>
        <authorList>
            <person name="Lee Y."/>
            <person name="Jeon C.O."/>
        </authorList>
    </citation>
    <scope>NUCLEOTIDE SEQUENCE [LARGE SCALE GENOMIC DNA]</scope>
    <source>
        <strain evidence="1 2">MAE2-X</strain>
        <plasmid evidence="1 2">p1</plasmid>
    </source>
</reference>
<name>A0ABX7F378_9HYPH</name>
<proteinExistence type="predicted"/>
<dbReference type="Proteomes" id="UP000596351">
    <property type="component" value="Plasmid p1"/>
</dbReference>
<organism evidence="1 2">
    <name type="scientific">Rhizobium rosettiformans</name>
    <dbReference type="NCBI Taxonomy" id="1368430"/>
    <lineage>
        <taxon>Bacteria</taxon>
        <taxon>Pseudomonadati</taxon>
        <taxon>Pseudomonadota</taxon>
        <taxon>Alphaproteobacteria</taxon>
        <taxon>Hyphomicrobiales</taxon>
        <taxon>Rhizobiaceae</taxon>
        <taxon>Rhizobium/Agrobacterium group</taxon>
        <taxon>Rhizobium</taxon>
    </lineage>
</organism>